<feature type="transmembrane region" description="Helical" evidence="6">
    <location>
        <begin position="82"/>
        <end position="101"/>
    </location>
</feature>
<feature type="transmembrane region" description="Helical" evidence="6">
    <location>
        <begin position="108"/>
        <end position="125"/>
    </location>
</feature>
<accession>A0A3E2N4E2</accession>
<proteinExistence type="predicted"/>
<comment type="subcellular location">
    <subcellularLocation>
        <location evidence="1">Cell membrane</location>
        <topology evidence="1">Multi-pass membrane protein</topology>
    </subcellularLocation>
</comment>
<keyword evidence="2" id="KW-1003">Cell membrane</keyword>
<name>A0A3E2N4E2_9FIRM</name>
<feature type="transmembrane region" description="Helical" evidence="6">
    <location>
        <begin position="176"/>
        <end position="197"/>
    </location>
</feature>
<dbReference type="OrthoDB" id="1758221at2"/>
<feature type="transmembrane region" description="Helical" evidence="6">
    <location>
        <begin position="137"/>
        <end position="155"/>
    </location>
</feature>
<evidence type="ECO:0000256" key="5">
    <source>
        <dbReference type="ARBA" id="ARBA00023136"/>
    </source>
</evidence>
<evidence type="ECO:0000256" key="6">
    <source>
        <dbReference type="SAM" id="Phobius"/>
    </source>
</evidence>
<organism evidence="7 8">
    <name type="scientific">Lacrimispora amygdalina</name>
    <dbReference type="NCBI Taxonomy" id="253257"/>
    <lineage>
        <taxon>Bacteria</taxon>
        <taxon>Bacillati</taxon>
        <taxon>Bacillota</taxon>
        <taxon>Clostridia</taxon>
        <taxon>Lachnospirales</taxon>
        <taxon>Lachnospiraceae</taxon>
        <taxon>Lacrimispora</taxon>
    </lineage>
</organism>
<evidence type="ECO:0000256" key="3">
    <source>
        <dbReference type="ARBA" id="ARBA00022692"/>
    </source>
</evidence>
<evidence type="ECO:0000313" key="8">
    <source>
        <dbReference type="Proteomes" id="UP000260680"/>
    </source>
</evidence>
<evidence type="ECO:0000256" key="2">
    <source>
        <dbReference type="ARBA" id="ARBA00022475"/>
    </source>
</evidence>
<keyword evidence="3 6" id="KW-0812">Transmembrane</keyword>
<dbReference type="InterPro" id="IPR015867">
    <property type="entry name" value="N-reg_PII/ATP_PRibTrfase_C"/>
</dbReference>
<dbReference type="GO" id="GO:0005886">
    <property type="term" value="C:plasma membrane"/>
    <property type="evidence" value="ECO:0007669"/>
    <property type="project" value="UniProtKB-SubCell"/>
</dbReference>
<dbReference type="Proteomes" id="UP000260680">
    <property type="component" value="Unassembled WGS sequence"/>
</dbReference>
<feature type="transmembrane region" description="Helical" evidence="6">
    <location>
        <begin position="41"/>
        <end position="62"/>
    </location>
</feature>
<evidence type="ECO:0000256" key="1">
    <source>
        <dbReference type="ARBA" id="ARBA00004651"/>
    </source>
</evidence>
<dbReference type="EMBL" id="QOHO01000113">
    <property type="protein sequence ID" value="RFZ75845.1"/>
    <property type="molecule type" value="Genomic_DNA"/>
</dbReference>
<comment type="caution">
    <text evidence="7">The sequence shown here is derived from an EMBL/GenBank/DDBJ whole genome shotgun (WGS) entry which is preliminary data.</text>
</comment>
<dbReference type="PANTHER" id="PTHR33545">
    <property type="entry name" value="UPF0750 MEMBRANE PROTEIN YITT-RELATED"/>
    <property type="match status" value="1"/>
</dbReference>
<evidence type="ECO:0000313" key="7">
    <source>
        <dbReference type="EMBL" id="RFZ75845.1"/>
    </source>
</evidence>
<dbReference type="PANTHER" id="PTHR33545:SF5">
    <property type="entry name" value="UPF0750 MEMBRANE PROTEIN YITT"/>
    <property type="match status" value="1"/>
</dbReference>
<gene>
    <name evidence="7" type="ORF">DS742_26455</name>
</gene>
<feature type="transmembrane region" description="Helical" evidence="6">
    <location>
        <begin position="203"/>
        <end position="224"/>
    </location>
</feature>
<dbReference type="Pfam" id="PF02588">
    <property type="entry name" value="YitT_membrane"/>
    <property type="match status" value="1"/>
</dbReference>
<protein>
    <submittedName>
        <fullName evidence="7">YitT family protein</fullName>
    </submittedName>
</protein>
<evidence type="ECO:0000256" key="4">
    <source>
        <dbReference type="ARBA" id="ARBA00022989"/>
    </source>
</evidence>
<dbReference type="InterPro" id="IPR003740">
    <property type="entry name" value="YitT"/>
</dbReference>
<keyword evidence="4 6" id="KW-1133">Transmembrane helix</keyword>
<keyword evidence="5 6" id="KW-0472">Membrane</keyword>
<dbReference type="InterPro" id="IPR051461">
    <property type="entry name" value="UPF0750_membrane"/>
</dbReference>
<sequence length="310" mass="34476">MLLLNRIEIYIIGVGEMALKQTAKTMKSPTGMRRATMKKKLFWIAIGQFISACAYCQILNANNLVATGLGGLATVFNRLTGADVQLLLIIMALPIFIWAFFSYSKKQIFYAAFSYFMFTFYVGIVNRILPQLHTDPIAAAISGGVVGGIAGGIIMKQRVANGPESIVALYLKEKKGLSIGSYYLIINTVVIFSSIIYGNMTMIIYSLICTFVQSVVTDKLIIGFEKYYNVNIMSDQYLEITQFIRNDLNRGATFIQGMDTSNVKKKMLIQAVVNQQELIAIKDFVKAFHDDSFICASISNNIIGRGFDVE</sequence>
<dbReference type="Gene3D" id="3.30.70.120">
    <property type="match status" value="1"/>
</dbReference>
<dbReference type="PIRSF" id="PIRSF006483">
    <property type="entry name" value="Membrane_protein_YitT"/>
    <property type="match status" value="1"/>
</dbReference>
<reference evidence="7 8" key="1">
    <citation type="submission" date="2018-07" db="EMBL/GenBank/DDBJ databases">
        <title>New species, Clostridium PI-S10-A1B.</title>
        <authorList>
            <person name="Krishna G."/>
            <person name="Summeta K."/>
            <person name="Shikha S."/>
            <person name="Prabhu P.B."/>
            <person name="Suresh K."/>
        </authorList>
    </citation>
    <scope>NUCLEOTIDE SEQUENCE [LARGE SCALE GENOMIC DNA]</scope>
    <source>
        <strain evidence="7 8">PI-S10-A1B</strain>
    </source>
</reference>
<dbReference type="AlphaFoldDB" id="A0A3E2N4E2"/>